<dbReference type="GO" id="GO:0016829">
    <property type="term" value="F:lyase activity"/>
    <property type="evidence" value="ECO:0007669"/>
    <property type="project" value="UniProtKB-KW"/>
</dbReference>
<feature type="region of interest" description="Disordered" evidence="1">
    <location>
        <begin position="547"/>
        <end position="579"/>
    </location>
</feature>
<dbReference type="InterPro" id="IPR006626">
    <property type="entry name" value="PbH1"/>
</dbReference>
<evidence type="ECO:0000313" key="4">
    <source>
        <dbReference type="EMBL" id="PPB79664.1"/>
    </source>
</evidence>
<feature type="region of interest" description="Disordered" evidence="1">
    <location>
        <begin position="69"/>
        <end position="186"/>
    </location>
</feature>
<dbReference type="OrthoDB" id="3938151at2"/>
<gene>
    <name evidence="4" type="ORF">LV82_02681</name>
</gene>
<keyword evidence="5" id="KW-1185">Reference proteome</keyword>
<dbReference type="RefSeq" id="WP_104072468.1">
    <property type="nucleotide sequence ID" value="NZ_PRDS01000010.1"/>
</dbReference>
<dbReference type="InterPro" id="IPR012334">
    <property type="entry name" value="Pectin_lyas_fold"/>
</dbReference>
<dbReference type="Proteomes" id="UP000239736">
    <property type="component" value="Unassembled WGS sequence"/>
</dbReference>
<dbReference type="InterPro" id="IPR059226">
    <property type="entry name" value="Choice_anch_Q_dom"/>
</dbReference>
<protein>
    <submittedName>
        <fullName evidence="4">Parallel beta helix pectate lyase-like protein</fullName>
    </submittedName>
</protein>
<feature type="signal peptide" evidence="2">
    <location>
        <begin position="1"/>
        <end position="23"/>
    </location>
</feature>
<dbReference type="InterPro" id="IPR039448">
    <property type="entry name" value="Beta_helix"/>
</dbReference>
<feature type="chain" id="PRO_5015540513" evidence="2">
    <location>
        <begin position="24"/>
        <end position="579"/>
    </location>
</feature>
<dbReference type="NCBIfam" id="NF041518">
    <property type="entry name" value="choice_anch_Q"/>
    <property type="match status" value="1"/>
</dbReference>
<dbReference type="SUPFAM" id="SSF51126">
    <property type="entry name" value="Pectin lyase-like"/>
    <property type="match status" value="1"/>
</dbReference>
<evidence type="ECO:0000256" key="1">
    <source>
        <dbReference type="SAM" id="MobiDB-lite"/>
    </source>
</evidence>
<evidence type="ECO:0000313" key="5">
    <source>
        <dbReference type="Proteomes" id="UP000239736"/>
    </source>
</evidence>
<feature type="compositionally biased region" description="Polar residues" evidence="1">
    <location>
        <begin position="130"/>
        <end position="148"/>
    </location>
</feature>
<name>A0A2S5JDR7_9RHOB</name>
<dbReference type="AlphaFoldDB" id="A0A2S5JDR7"/>
<keyword evidence="4" id="KW-0456">Lyase</keyword>
<feature type="domain" description="Right handed beta helix" evidence="3">
    <location>
        <begin position="310"/>
        <end position="467"/>
    </location>
</feature>
<feature type="compositionally biased region" description="Low complexity" evidence="1">
    <location>
        <begin position="149"/>
        <end position="169"/>
    </location>
</feature>
<feature type="compositionally biased region" description="Polar residues" evidence="1">
    <location>
        <begin position="75"/>
        <end position="96"/>
    </location>
</feature>
<dbReference type="SMART" id="SM00710">
    <property type="entry name" value="PbH1"/>
    <property type="match status" value="4"/>
</dbReference>
<evidence type="ECO:0000256" key="2">
    <source>
        <dbReference type="SAM" id="SignalP"/>
    </source>
</evidence>
<keyword evidence="2" id="KW-0732">Signal</keyword>
<evidence type="ECO:0000259" key="3">
    <source>
        <dbReference type="Pfam" id="PF13229"/>
    </source>
</evidence>
<accession>A0A2S5JDR7</accession>
<dbReference type="EMBL" id="PRDS01000010">
    <property type="protein sequence ID" value="PPB79664.1"/>
    <property type="molecule type" value="Genomic_DNA"/>
</dbReference>
<sequence>MKRFCSHAMLATAAALLGSTALATDFFVQPLKPGPVAGTPLGVVTLQASLDATPADEDVKRKKRRAQRWYLLRRGTQSDTRTDTEGATQPADSSTNGGEGSVTIIDSSGAKWVSPRKTMTRRERRIATETPVTSGGNDTGTSASQGTEGSATQPGTTSPSAPTTGGQAPAPTPVAPSGSAPTAVTGKTWPSVGNLLASGQVKGGDRIFLLDGYHGPITIKGYKFASPVVIAPMAGAVAHVDSITVRDSSNIVFQGLKVWATSVNAGTGALIRSYPDTSNLAFIDLDVRAVPDSGNYLQWTQSEWLANQRNGLYIDGNTMTIARNRVTGIYHGIQSLADNALVEDNIVDGFSGDGLRANGDDTIVRGNKVQNCFQINGNHADGFQSFSIGANGKPGTGTVRNMTIENNKIVEWVASRSNPLRCKLQGLSMFDGMYDGFTIRNNLIVSRAYHGITMNGALNSMIVNNTVVNIDGTSDNWPWIRLSPHKNGTPSQNVTVANNLVNGNKVSTNAQRGIVETNNVIVRNHASQFVDFKGLDFGLSNPQAAGVDAGDPQYAPPKDITGASRPLGKAPDAGAYESF</sequence>
<dbReference type="Gene3D" id="2.160.20.10">
    <property type="entry name" value="Single-stranded right-handed beta-helix, Pectin lyase-like"/>
    <property type="match status" value="1"/>
</dbReference>
<organism evidence="4 5">
    <name type="scientific">Albidovulum inexpectatum</name>
    <dbReference type="NCBI Taxonomy" id="196587"/>
    <lineage>
        <taxon>Bacteria</taxon>
        <taxon>Pseudomonadati</taxon>
        <taxon>Pseudomonadota</taxon>
        <taxon>Alphaproteobacteria</taxon>
        <taxon>Rhodobacterales</taxon>
        <taxon>Paracoccaceae</taxon>
        <taxon>Albidovulum</taxon>
    </lineage>
</organism>
<dbReference type="InterPro" id="IPR011050">
    <property type="entry name" value="Pectin_lyase_fold/virulence"/>
</dbReference>
<comment type="caution">
    <text evidence="4">The sequence shown here is derived from an EMBL/GenBank/DDBJ whole genome shotgun (WGS) entry which is preliminary data.</text>
</comment>
<reference evidence="4 5" key="1">
    <citation type="submission" date="2018-01" db="EMBL/GenBank/DDBJ databases">
        <title>Genomic Encyclopedia of Archaeal and Bacterial Type Strains, Phase II (KMG-II): from individual species to whole genera.</title>
        <authorList>
            <person name="Goeker M."/>
        </authorList>
    </citation>
    <scope>NUCLEOTIDE SEQUENCE [LARGE SCALE GENOMIC DNA]</scope>
    <source>
        <strain evidence="4 5">DSM 12048</strain>
    </source>
</reference>
<proteinExistence type="predicted"/>
<dbReference type="Pfam" id="PF13229">
    <property type="entry name" value="Beta_helix"/>
    <property type="match status" value="1"/>
</dbReference>